<dbReference type="EMBL" id="FOYO01000001">
    <property type="protein sequence ID" value="SFR57474.1"/>
    <property type="molecule type" value="Genomic_DNA"/>
</dbReference>
<dbReference type="OrthoDB" id="7863719at2"/>
<evidence type="ECO:0000313" key="1">
    <source>
        <dbReference type="EMBL" id="SFR57474.1"/>
    </source>
</evidence>
<name>A0A1I6HSS1_9RHOB</name>
<dbReference type="STRING" id="670154.SAMN04488002_3375"/>
<proteinExistence type="predicted"/>
<evidence type="ECO:0000313" key="2">
    <source>
        <dbReference type="Proteomes" id="UP000199658"/>
    </source>
</evidence>
<reference evidence="2" key="1">
    <citation type="submission" date="2016-10" db="EMBL/GenBank/DDBJ databases">
        <authorList>
            <person name="Varghese N."/>
            <person name="Submissions S."/>
        </authorList>
    </citation>
    <scope>NUCLEOTIDE SEQUENCE [LARGE SCALE GENOMIC DNA]</scope>
    <source>
        <strain evidence="2">DSM 26921</strain>
    </source>
</reference>
<sequence length="129" mass="13699">MTESSKLSPELDAELDLFFDAAREAAPVPSSGLIARVLDDAQAVQNGFQSPAVTPQQSARPWWRQLFDDIGGLPAMGGLAASACVGVYLGFVNPDLPTSWSSTDTAEASIEEGVMSHALLGDLYWIEEG</sequence>
<keyword evidence="2" id="KW-1185">Reference proteome</keyword>
<dbReference type="RefSeq" id="WP_090219147.1">
    <property type="nucleotide sequence ID" value="NZ_FOYO01000001.1"/>
</dbReference>
<gene>
    <name evidence="1" type="ORF">SAMN04488002_3375</name>
</gene>
<dbReference type="AlphaFoldDB" id="A0A1I6HSS1"/>
<organism evidence="1 2">
    <name type="scientific">Litoreibacter janthinus</name>
    <dbReference type="NCBI Taxonomy" id="670154"/>
    <lineage>
        <taxon>Bacteria</taxon>
        <taxon>Pseudomonadati</taxon>
        <taxon>Pseudomonadota</taxon>
        <taxon>Alphaproteobacteria</taxon>
        <taxon>Rhodobacterales</taxon>
        <taxon>Roseobacteraceae</taxon>
        <taxon>Litoreibacter</taxon>
    </lineage>
</organism>
<accession>A0A1I6HSS1</accession>
<protein>
    <recommendedName>
        <fullName evidence="3">Dihydroorotate dehydrogenase</fullName>
    </recommendedName>
</protein>
<dbReference type="Proteomes" id="UP000199658">
    <property type="component" value="Unassembled WGS sequence"/>
</dbReference>
<evidence type="ECO:0008006" key="3">
    <source>
        <dbReference type="Google" id="ProtNLM"/>
    </source>
</evidence>